<dbReference type="AlphaFoldDB" id="A0A0D8BXJ9"/>
<evidence type="ECO:0000313" key="2">
    <source>
        <dbReference type="Proteomes" id="UP000032522"/>
    </source>
</evidence>
<dbReference type="InterPro" id="IPR020534">
    <property type="entry name" value="Uncharacterised_YqxA"/>
</dbReference>
<dbReference type="Pfam" id="PF12438">
    <property type="entry name" value="DUF3679"/>
    <property type="match status" value="1"/>
</dbReference>
<comment type="caution">
    <text evidence="1">The sequence shown here is derived from an EMBL/GenBank/DDBJ whole genome shotgun (WGS) entry which is preliminary data.</text>
</comment>
<dbReference type="RefSeq" id="WP_044730784.1">
    <property type="nucleotide sequence ID" value="NZ_JYBP01000003.1"/>
</dbReference>
<reference evidence="1 2" key="1">
    <citation type="submission" date="2015-01" db="EMBL/GenBank/DDBJ databases">
        <authorList>
            <person name="Filippidou S."/>
            <person name="Jeanneret N."/>
            <person name="Russel-Delif L."/>
            <person name="Junier T."/>
            <person name="Wunderlin T."/>
            <person name="Molina V."/>
            <person name="Johnson S.L."/>
            <person name="Davenport K.W."/>
            <person name="Chain P.S."/>
            <person name="Dorador C."/>
            <person name="Junier P."/>
        </authorList>
    </citation>
    <scope>NUCLEOTIDE SEQUENCE [LARGE SCALE GENOMIC DNA]</scope>
    <source>
        <strain evidence="1 2">Et7/4</strain>
    </source>
</reference>
<gene>
    <name evidence="1" type="ORF">LG52_489</name>
</gene>
<dbReference type="OrthoDB" id="2941402at2"/>
<dbReference type="PATRIC" id="fig|1462.6.peg.621"/>
<dbReference type="EMBL" id="JYBP01000003">
    <property type="protein sequence ID" value="KJE28112.1"/>
    <property type="molecule type" value="Genomic_DNA"/>
</dbReference>
<evidence type="ECO:0000313" key="1">
    <source>
        <dbReference type="EMBL" id="KJE28112.1"/>
    </source>
</evidence>
<protein>
    <recommendedName>
        <fullName evidence="3">DUF3679 domain-containing protein</fullName>
    </recommendedName>
</protein>
<accession>A0A0D8BXJ9</accession>
<organism evidence="1 2">
    <name type="scientific">Geobacillus kaustophilus</name>
    <dbReference type="NCBI Taxonomy" id="1462"/>
    <lineage>
        <taxon>Bacteria</taxon>
        <taxon>Bacillati</taxon>
        <taxon>Bacillota</taxon>
        <taxon>Bacilli</taxon>
        <taxon>Bacillales</taxon>
        <taxon>Anoxybacillaceae</taxon>
        <taxon>Geobacillus</taxon>
        <taxon>Geobacillus thermoleovorans group</taxon>
    </lineage>
</organism>
<name>A0A0D8BXJ9_GEOKU</name>
<proteinExistence type="predicted"/>
<sequence>MARWLIRFTLAIFLLFFGVLFGMQEAHRGIERMRGYVDPSFPSVIDMKKRENGEVEAAVFGRPIVAGDLGEKQETIRELKTFNLFSRLGQLFADAVTALMEMLFSLVGRVLD</sequence>
<evidence type="ECO:0008006" key="3">
    <source>
        <dbReference type="Google" id="ProtNLM"/>
    </source>
</evidence>
<dbReference type="Proteomes" id="UP000032522">
    <property type="component" value="Unassembled WGS sequence"/>
</dbReference>